<keyword evidence="2" id="KW-0472">Membrane</keyword>
<evidence type="ECO:0008006" key="5">
    <source>
        <dbReference type="Google" id="ProtNLM"/>
    </source>
</evidence>
<comment type="caution">
    <text evidence="3">The sequence shown here is derived from an EMBL/GenBank/DDBJ whole genome shotgun (WGS) entry which is preliminary data.</text>
</comment>
<keyword evidence="2" id="KW-1133">Transmembrane helix</keyword>
<feature type="compositionally biased region" description="Low complexity" evidence="1">
    <location>
        <begin position="55"/>
        <end position="75"/>
    </location>
</feature>
<accession>A0ABR1SSH4</accession>
<organism evidence="3 4">
    <name type="scientific">Apiospora marii</name>
    <dbReference type="NCBI Taxonomy" id="335849"/>
    <lineage>
        <taxon>Eukaryota</taxon>
        <taxon>Fungi</taxon>
        <taxon>Dikarya</taxon>
        <taxon>Ascomycota</taxon>
        <taxon>Pezizomycotina</taxon>
        <taxon>Sordariomycetes</taxon>
        <taxon>Xylariomycetidae</taxon>
        <taxon>Amphisphaeriales</taxon>
        <taxon>Apiosporaceae</taxon>
        <taxon>Apiospora</taxon>
    </lineage>
</organism>
<gene>
    <name evidence="3" type="ORF">PG991_000616</name>
</gene>
<keyword evidence="4" id="KW-1185">Reference proteome</keyword>
<feature type="transmembrane region" description="Helical" evidence="2">
    <location>
        <begin position="25"/>
        <end position="43"/>
    </location>
</feature>
<evidence type="ECO:0000256" key="2">
    <source>
        <dbReference type="SAM" id="Phobius"/>
    </source>
</evidence>
<dbReference type="Proteomes" id="UP001396898">
    <property type="component" value="Unassembled WGS sequence"/>
</dbReference>
<evidence type="ECO:0000313" key="4">
    <source>
        <dbReference type="Proteomes" id="UP001396898"/>
    </source>
</evidence>
<protein>
    <recommendedName>
        <fullName evidence="5">Secreted protein</fullName>
    </recommendedName>
</protein>
<feature type="region of interest" description="Disordered" evidence="1">
    <location>
        <begin position="55"/>
        <end position="82"/>
    </location>
</feature>
<keyword evidence="2" id="KW-0812">Transmembrane</keyword>
<sequence length="82" mass="8723">MPLSPLAALSTRCASTALCYLRSVSLWGVVIVLFLFGLLRARAASVFEPRLKQPTSASATTNATTATLPPTQATKTNKKKDT</sequence>
<proteinExistence type="predicted"/>
<evidence type="ECO:0000256" key="1">
    <source>
        <dbReference type="SAM" id="MobiDB-lite"/>
    </source>
</evidence>
<evidence type="ECO:0000313" key="3">
    <source>
        <dbReference type="EMBL" id="KAK8037270.1"/>
    </source>
</evidence>
<dbReference type="EMBL" id="JAQQWI010000002">
    <property type="protein sequence ID" value="KAK8037270.1"/>
    <property type="molecule type" value="Genomic_DNA"/>
</dbReference>
<reference evidence="3 4" key="1">
    <citation type="submission" date="2023-01" db="EMBL/GenBank/DDBJ databases">
        <title>Analysis of 21 Apiospora genomes using comparative genomics revels a genus with tremendous synthesis potential of carbohydrate active enzymes and secondary metabolites.</title>
        <authorList>
            <person name="Sorensen T."/>
        </authorList>
    </citation>
    <scope>NUCLEOTIDE SEQUENCE [LARGE SCALE GENOMIC DNA]</scope>
    <source>
        <strain evidence="3 4">CBS 20057</strain>
    </source>
</reference>
<name>A0ABR1SSH4_9PEZI</name>